<protein>
    <submittedName>
        <fullName evidence="2">Uncharacterized protein</fullName>
    </submittedName>
</protein>
<dbReference type="AlphaFoldDB" id="A0AAV5IKH3"/>
<dbReference type="EMBL" id="BPVZ01000014">
    <property type="protein sequence ID" value="GKU99429.1"/>
    <property type="molecule type" value="Genomic_DNA"/>
</dbReference>
<reference evidence="2 3" key="1">
    <citation type="journal article" date="2021" name="Commun. Biol.">
        <title>The genome of Shorea leprosula (Dipterocarpaceae) highlights the ecological relevance of drought in aseasonal tropical rainforests.</title>
        <authorList>
            <person name="Ng K.K.S."/>
            <person name="Kobayashi M.J."/>
            <person name="Fawcett J.A."/>
            <person name="Hatakeyama M."/>
            <person name="Paape T."/>
            <person name="Ng C.H."/>
            <person name="Ang C.C."/>
            <person name="Tnah L.H."/>
            <person name="Lee C.T."/>
            <person name="Nishiyama T."/>
            <person name="Sese J."/>
            <person name="O'Brien M.J."/>
            <person name="Copetti D."/>
            <person name="Mohd Noor M.I."/>
            <person name="Ong R.C."/>
            <person name="Putra M."/>
            <person name="Sireger I.Z."/>
            <person name="Indrioko S."/>
            <person name="Kosugi Y."/>
            <person name="Izuno A."/>
            <person name="Isagi Y."/>
            <person name="Lee S.L."/>
            <person name="Shimizu K.K."/>
        </authorList>
    </citation>
    <scope>NUCLEOTIDE SEQUENCE [LARGE SCALE GENOMIC DNA]</scope>
    <source>
        <strain evidence="2">214</strain>
    </source>
</reference>
<gene>
    <name evidence="2" type="ORF">SLEP1_g12281</name>
</gene>
<evidence type="ECO:0000313" key="2">
    <source>
        <dbReference type="EMBL" id="GKU99429.1"/>
    </source>
</evidence>
<keyword evidence="3" id="KW-1185">Reference proteome</keyword>
<proteinExistence type="predicted"/>
<dbReference type="Proteomes" id="UP001054252">
    <property type="component" value="Unassembled WGS sequence"/>
</dbReference>
<evidence type="ECO:0000256" key="1">
    <source>
        <dbReference type="SAM" id="MobiDB-lite"/>
    </source>
</evidence>
<name>A0AAV5IKH3_9ROSI</name>
<sequence length="68" mass="7294">MAEGSHSAEIEASSDVSNAIQNDRTSKDQKILRVPRQLLEGMAEGSHSAEIEASSDVPIAIQNDRTSN</sequence>
<feature type="region of interest" description="Disordered" evidence="1">
    <location>
        <begin position="1"/>
        <end position="68"/>
    </location>
</feature>
<organism evidence="2 3">
    <name type="scientific">Rubroshorea leprosula</name>
    <dbReference type="NCBI Taxonomy" id="152421"/>
    <lineage>
        <taxon>Eukaryota</taxon>
        <taxon>Viridiplantae</taxon>
        <taxon>Streptophyta</taxon>
        <taxon>Embryophyta</taxon>
        <taxon>Tracheophyta</taxon>
        <taxon>Spermatophyta</taxon>
        <taxon>Magnoliopsida</taxon>
        <taxon>eudicotyledons</taxon>
        <taxon>Gunneridae</taxon>
        <taxon>Pentapetalae</taxon>
        <taxon>rosids</taxon>
        <taxon>malvids</taxon>
        <taxon>Malvales</taxon>
        <taxon>Dipterocarpaceae</taxon>
        <taxon>Rubroshorea</taxon>
    </lineage>
</organism>
<feature type="compositionally biased region" description="Polar residues" evidence="1">
    <location>
        <begin position="14"/>
        <end position="23"/>
    </location>
</feature>
<accession>A0AAV5IKH3</accession>
<comment type="caution">
    <text evidence="2">The sequence shown here is derived from an EMBL/GenBank/DDBJ whole genome shotgun (WGS) entry which is preliminary data.</text>
</comment>
<evidence type="ECO:0000313" key="3">
    <source>
        <dbReference type="Proteomes" id="UP001054252"/>
    </source>
</evidence>